<keyword evidence="10" id="KW-1185">Reference proteome</keyword>
<protein>
    <submittedName>
        <fullName evidence="9">YfhL family 4Fe-4S dicluster ferredoxin</fullName>
    </submittedName>
</protein>
<dbReference type="SUPFAM" id="SSF54862">
    <property type="entry name" value="4Fe-4S ferredoxins"/>
    <property type="match status" value="1"/>
</dbReference>
<dbReference type="GO" id="GO:0051539">
    <property type="term" value="F:4 iron, 4 sulfur cluster binding"/>
    <property type="evidence" value="ECO:0007669"/>
    <property type="project" value="UniProtKB-KW"/>
</dbReference>
<dbReference type="AlphaFoldDB" id="A0A8J6ITI3"/>
<dbReference type="InterPro" id="IPR017896">
    <property type="entry name" value="4Fe4S_Fe-S-bd"/>
</dbReference>
<keyword evidence="6" id="KW-0408">Iron</keyword>
<dbReference type="InterPro" id="IPR047927">
    <property type="entry name" value="YfhL-like"/>
</dbReference>
<dbReference type="PROSITE" id="PS51379">
    <property type="entry name" value="4FE4S_FER_2"/>
    <property type="match status" value="2"/>
</dbReference>
<keyword evidence="4" id="KW-0479">Metal-binding</keyword>
<evidence type="ECO:0000256" key="6">
    <source>
        <dbReference type="ARBA" id="ARBA00023004"/>
    </source>
</evidence>
<evidence type="ECO:0000313" key="10">
    <source>
        <dbReference type="Proteomes" id="UP000601768"/>
    </source>
</evidence>
<gene>
    <name evidence="9" type="ORF">H8B19_06680</name>
</gene>
<evidence type="ECO:0000256" key="4">
    <source>
        <dbReference type="ARBA" id="ARBA00022723"/>
    </source>
</evidence>
<dbReference type="GO" id="GO:0046872">
    <property type="term" value="F:metal ion binding"/>
    <property type="evidence" value="ECO:0007669"/>
    <property type="project" value="UniProtKB-KW"/>
</dbReference>
<reference evidence="9" key="2">
    <citation type="submission" date="2020-08" db="EMBL/GenBank/DDBJ databases">
        <authorList>
            <person name="Lai Q."/>
        </authorList>
    </citation>
    <scope>NUCLEOTIDE SEQUENCE</scope>
    <source>
        <strain evidence="9">S27-2</strain>
    </source>
</reference>
<dbReference type="InterPro" id="IPR017900">
    <property type="entry name" value="4Fe4S_Fe_S_CS"/>
</dbReference>
<proteinExistence type="predicted"/>
<keyword evidence="5" id="KW-0249">Electron transport</keyword>
<dbReference type="EMBL" id="JACNEP010000004">
    <property type="protein sequence ID" value="MBC3765555.1"/>
    <property type="molecule type" value="Genomic_DNA"/>
</dbReference>
<evidence type="ECO:0000259" key="8">
    <source>
        <dbReference type="PROSITE" id="PS51379"/>
    </source>
</evidence>
<organism evidence="9 10">
    <name type="scientific">Neptunicella marina</name>
    <dbReference type="NCBI Taxonomy" id="2125989"/>
    <lineage>
        <taxon>Bacteria</taxon>
        <taxon>Pseudomonadati</taxon>
        <taxon>Pseudomonadota</taxon>
        <taxon>Gammaproteobacteria</taxon>
        <taxon>Alteromonadales</taxon>
        <taxon>Alteromonadaceae</taxon>
        <taxon>Neptunicella</taxon>
    </lineage>
</organism>
<evidence type="ECO:0000256" key="2">
    <source>
        <dbReference type="ARBA" id="ARBA00022448"/>
    </source>
</evidence>
<comment type="caution">
    <text evidence="9">The sequence shown here is derived from an EMBL/GenBank/DDBJ whole genome shotgun (WGS) entry which is preliminary data.</text>
</comment>
<sequence>MALQILNSCINCDMCEPECPNQAIFMGKKVYEINPDKCTECIGHYDEPQCVACCPIDCVKPDPAQPETEETILQKLEQLG</sequence>
<evidence type="ECO:0000256" key="1">
    <source>
        <dbReference type="ARBA" id="ARBA00001966"/>
    </source>
</evidence>
<evidence type="ECO:0000256" key="5">
    <source>
        <dbReference type="ARBA" id="ARBA00022982"/>
    </source>
</evidence>
<feature type="domain" description="4Fe-4S ferredoxin-type" evidence="8">
    <location>
        <begin position="1"/>
        <end position="29"/>
    </location>
</feature>
<dbReference type="Pfam" id="PF00037">
    <property type="entry name" value="Fer4"/>
    <property type="match status" value="1"/>
</dbReference>
<keyword evidence="2" id="KW-0813">Transport</keyword>
<evidence type="ECO:0000313" key="9">
    <source>
        <dbReference type="EMBL" id="MBC3765555.1"/>
    </source>
</evidence>
<dbReference type="RefSeq" id="WP_186506027.1">
    <property type="nucleotide sequence ID" value="NZ_JACNEP010000004.1"/>
</dbReference>
<evidence type="ECO:0000256" key="7">
    <source>
        <dbReference type="ARBA" id="ARBA00023014"/>
    </source>
</evidence>
<dbReference type="PROSITE" id="PS00198">
    <property type="entry name" value="4FE4S_FER_1"/>
    <property type="match status" value="1"/>
</dbReference>
<dbReference type="Gene3D" id="3.30.70.20">
    <property type="match status" value="1"/>
</dbReference>
<dbReference type="NCBIfam" id="NF033683">
    <property type="entry name" value="di_4Fe-4S_YfhL"/>
    <property type="match status" value="1"/>
</dbReference>
<keyword evidence="7" id="KW-0411">Iron-sulfur</keyword>
<name>A0A8J6ITI3_9ALTE</name>
<feature type="domain" description="4Fe-4S ferredoxin-type" evidence="8">
    <location>
        <begin position="31"/>
        <end position="64"/>
    </location>
</feature>
<accession>A0A8J6ITI3</accession>
<comment type="cofactor">
    <cofactor evidence="1">
        <name>[4Fe-4S] cluster</name>
        <dbReference type="ChEBI" id="CHEBI:49883"/>
    </cofactor>
</comment>
<keyword evidence="3" id="KW-0004">4Fe-4S</keyword>
<reference evidence="9" key="1">
    <citation type="journal article" date="2018" name="Int. J. Syst. Evol. Microbiol.">
        <title>Neptunicella marina gen. nov., sp. nov., isolated from surface seawater.</title>
        <authorList>
            <person name="Liu X."/>
            <person name="Lai Q."/>
            <person name="Du Y."/>
            <person name="Zhang X."/>
            <person name="Liu Z."/>
            <person name="Sun F."/>
            <person name="Shao Z."/>
        </authorList>
    </citation>
    <scope>NUCLEOTIDE SEQUENCE</scope>
    <source>
        <strain evidence="9">S27-2</strain>
    </source>
</reference>
<evidence type="ECO:0000256" key="3">
    <source>
        <dbReference type="ARBA" id="ARBA00022485"/>
    </source>
</evidence>
<dbReference type="Proteomes" id="UP000601768">
    <property type="component" value="Unassembled WGS sequence"/>
</dbReference>
<dbReference type="FunFam" id="3.30.70.20:FF:000045">
    <property type="entry name" value="Ferredoxin, 4Fe-4S"/>
    <property type="match status" value="1"/>
</dbReference>